<dbReference type="GO" id="GO:0004806">
    <property type="term" value="F:triacylglycerol lipase activity"/>
    <property type="evidence" value="ECO:0007669"/>
    <property type="project" value="TreeGrafter"/>
</dbReference>
<name>A0A9X1WPJ6_9BACL</name>
<evidence type="ECO:0000313" key="2">
    <source>
        <dbReference type="EMBL" id="MCJ8013002.1"/>
    </source>
</evidence>
<dbReference type="InterPro" id="IPR000073">
    <property type="entry name" value="AB_hydrolase_1"/>
</dbReference>
<dbReference type="Pfam" id="PF00561">
    <property type="entry name" value="Abhydrolase_1"/>
    <property type="match status" value="1"/>
</dbReference>
<sequence>MVSSGFVKTEGNELYYEVRGEGEPLIMISGGSGDAGFYTYVADILADEYQVITYDRRGNSRSTRNELQNFEVSQQARDAVAVLKAVGHPSAYVFGNSGGAIFALEMAARHPQAVKAMVVHEPPVVRLLPDSEKWQRFFANVYRTSFRFGVQAASFRFNLSLSIPFSAFKTVPKDFQQRVTKANNESFLIRYEMIPGVNYMPDIEKIRQNGVKIAVAAGKMTLDKRKYYGRTVPILAEKLGCEMATFPGHHISFFDMPREWATSLRDILHRL</sequence>
<evidence type="ECO:0000313" key="3">
    <source>
        <dbReference type="Proteomes" id="UP001139347"/>
    </source>
</evidence>
<dbReference type="PANTHER" id="PTHR43433:SF5">
    <property type="entry name" value="AB HYDROLASE-1 DOMAIN-CONTAINING PROTEIN"/>
    <property type="match status" value="1"/>
</dbReference>
<protein>
    <submittedName>
        <fullName evidence="2">Alpha/beta hydrolase</fullName>
    </submittedName>
</protein>
<dbReference type="InterPro" id="IPR029058">
    <property type="entry name" value="AB_hydrolase_fold"/>
</dbReference>
<dbReference type="GO" id="GO:0046503">
    <property type="term" value="P:glycerolipid catabolic process"/>
    <property type="evidence" value="ECO:0007669"/>
    <property type="project" value="TreeGrafter"/>
</dbReference>
<reference evidence="2" key="1">
    <citation type="submission" date="2022-04" db="EMBL/GenBank/DDBJ databases">
        <title>Paenibacillus mangrovi sp. nov., a novel endophytic bacterium isolated from bark of Kandelia candel.</title>
        <authorList>
            <person name="Tuo L."/>
        </authorList>
    </citation>
    <scope>NUCLEOTIDE SEQUENCE</scope>
    <source>
        <strain evidence="2">KQZ6P-2</strain>
    </source>
</reference>
<feature type="domain" description="AB hydrolase-1" evidence="1">
    <location>
        <begin position="24"/>
        <end position="150"/>
    </location>
</feature>
<accession>A0A9X1WPJ6</accession>
<dbReference type="SUPFAM" id="SSF53474">
    <property type="entry name" value="alpha/beta-Hydrolases"/>
    <property type="match status" value="1"/>
</dbReference>
<comment type="caution">
    <text evidence="2">The sequence shown here is derived from an EMBL/GenBank/DDBJ whole genome shotgun (WGS) entry which is preliminary data.</text>
</comment>
<keyword evidence="3" id="KW-1185">Reference proteome</keyword>
<dbReference type="InterPro" id="IPR050471">
    <property type="entry name" value="AB_hydrolase"/>
</dbReference>
<dbReference type="Gene3D" id="3.40.50.1820">
    <property type="entry name" value="alpha/beta hydrolase"/>
    <property type="match status" value="1"/>
</dbReference>
<organism evidence="2 3">
    <name type="scientific">Paenibacillus mangrovi</name>
    <dbReference type="NCBI Taxonomy" id="2931978"/>
    <lineage>
        <taxon>Bacteria</taxon>
        <taxon>Bacillati</taxon>
        <taxon>Bacillota</taxon>
        <taxon>Bacilli</taxon>
        <taxon>Bacillales</taxon>
        <taxon>Paenibacillaceae</taxon>
        <taxon>Paenibacillus</taxon>
    </lineage>
</organism>
<dbReference type="PANTHER" id="PTHR43433">
    <property type="entry name" value="HYDROLASE, ALPHA/BETA FOLD FAMILY PROTEIN"/>
    <property type="match status" value="1"/>
</dbReference>
<dbReference type="AlphaFoldDB" id="A0A9X1WPJ6"/>
<dbReference type="RefSeq" id="WP_244725901.1">
    <property type="nucleotide sequence ID" value="NZ_JALIRP010000005.1"/>
</dbReference>
<dbReference type="EMBL" id="JALIRP010000005">
    <property type="protein sequence ID" value="MCJ8013002.1"/>
    <property type="molecule type" value="Genomic_DNA"/>
</dbReference>
<gene>
    <name evidence="2" type="ORF">MUG84_14790</name>
</gene>
<proteinExistence type="predicted"/>
<dbReference type="Proteomes" id="UP001139347">
    <property type="component" value="Unassembled WGS sequence"/>
</dbReference>
<keyword evidence="2" id="KW-0378">Hydrolase</keyword>
<evidence type="ECO:0000259" key="1">
    <source>
        <dbReference type="Pfam" id="PF00561"/>
    </source>
</evidence>